<reference evidence="5" key="1">
    <citation type="submission" date="2025-08" db="UniProtKB">
        <authorList>
            <consortium name="RefSeq"/>
        </authorList>
    </citation>
    <scope>IDENTIFICATION</scope>
    <source>
        <tissue evidence="5">Whole body</tissue>
    </source>
</reference>
<comment type="similarity">
    <text evidence="1">Belongs to the CAF1 family.</text>
</comment>
<organism evidence="4 5">
    <name type="scientific">Ceratina calcarata</name>
    <dbReference type="NCBI Taxonomy" id="156304"/>
    <lineage>
        <taxon>Eukaryota</taxon>
        <taxon>Metazoa</taxon>
        <taxon>Ecdysozoa</taxon>
        <taxon>Arthropoda</taxon>
        <taxon>Hexapoda</taxon>
        <taxon>Insecta</taxon>
        <taxon>Pterygota</taxon>
        <taxon>Neoptera</taxon>
        <taxon>Endopterygota</taxon>
        <taxon>Hymenoptera</taxon>
        <taxon>Apocrita</taxon>
        <taxon>Aculeata</taxon>
        <taxon>Apoidea</taxon>
        <taxon>Anthophila</taxon>
        <taxon>Apidae</taxon>
        <taxon>Ceratina</taxon>
        <taxon>Zadontomerus</taxon>
    </lineage>
</organism>
<proteinExistence type="inferred from homology"/>
<dbReference type="InterPro" id="IPR051181">
    <property type="entry name" value="CAF1_poly(A)_ribonucleases"/>
</dbReference>
<dbReference type="GO" id="GO:0004535">
    <property type="term" value="F:poly(A)-specific ribonuclease activity"/>
    <property type="evidence" value="ECO:0007669"/>
    <property type="project" value="InterPro"/>
</dbReference>
<dbReference type="GO" id="GO:0046872">
    <property type="term" value="F:metal ion binding"/>
    <property type="evidence" value="ECO:0007669"/>
    <property type="project" value="InterPro"/>
</dbReference>
<dbReference type="PANTHER" id="PTHR15092">
    <property type="entry name" value="POLY A -SPECIFIC RIBONUCLEASE/TARGET OF EGR1, MEMBER 1"/>
    <property type="match status" value="1"/>
</dbReference>
<protein>
    <submittedName>
        <fullName evidence="5">Poly(A)-specific ribonuclease PARN-like isoform X1</fullName>
    </submittedName>
</protein>
<dbReference type="CDD" id="cd02637">
    <property type="entry name" value="R3H_PARN"/>
    <property type="match status" value="1"/>
</dbReference>
<gene>
    <name evidence="5" type="primary">LOC108624607</name>
</gene>
<dbReference type="GO" id="GO:1990431">
    <property type="term" value="P:priRNA 3'-end processing"/>
    <property type="evidence" value="ECO:0007669"/>
    <property type="project" value="TreeGrafter"/>
</dbReference>
<evidence type="ECO:0000259" key="3">
    <source>
        <dbReference type="Pfam" id="PF08675"/>
    </source>
</evidence>
<dbReference type="InterPro" id="IPR012677">
    <property type="entry name" value="Nucleotide-bd_a/b_plait_sf"/>
</dbReference>
<feature type="region of interest" description="Disordered" evidence="2">
    <location>
        <begin position="531"/>
        <end position="565"/>
    </location>
</feature>
<dbReference type="GO" id="GO:0005737">
    <property type="term" value="C:cytoplasm"/>
    <property type="evidence" value="ECO:0007669"/>
    <property type="project" value="InterPro"/>
</dbReference>
<dbReference type="RefSeq" id="XP_017879495.1">
    <property type="nucleotide sequence ID" value="XM_018024006.2"/>
</dbReference>
<dbReference type="GO" id="GO:0003723">
    <property type="term" value="F:RNA binding"/>
    <property type="evidence" value="ECO:0007669"/>
    <property type="project" value="InterPro"/>
</dbReference>
<dbReference type="AlphaFoldDB" id="A0AAJ7IXK8"/>
<accession>A0AAJ7IXK8</accession>
<dbReference type="GO" id="GO:0000289">
    <property type="term" value="P:nuclear-transcribed mRNA poly(A) tail shortening"/>
    <property type="evidence" value="ECO:0007669"/>
    <property type="project" value="TreeGrafter"/>
</dbReference>
<sequence>MKRRRRGQGEMEVTSSNFQEVLEELEEVLKGSTFLAIDGEFTGLNSEAIVGIYDTPAQYYSKLRAGSMDFLLVQFGLAVFTYDDKTQRYSHKSYNFYVFPRPLNRTTTDCRFMCQASCISFLADQGFDFNKLFKCGIPYLTAMEEEKLMKKLEEKLKARASRDEGSTEIVPIPDSDKPLVEDVCRRIDEFVQSGFEGEELTIDKCNSYIRRLVHQEARIRWPNRLRIESRLEKFDYTLVVKKLGTKEEEERKELERRVREVAEVKRAVGLGLLMRKIVDSGKLIVGHNMLLDLCHMVHQFFGHLPESYAEFKSLLHGLFPRLLDTKVICHSQELRDSVVSSNLSVLFETVGKRPFRIPEMGPVVEGRTYSTSEVDKSHEAGYDAFLTGVCFVALSNRLGSLQDPPVDTVLPDSPLLHPFLNKLLIGRLKDMPYINITGDDPKPSREHVFHLTFPREWKFNDISQLFSPFGGIQVSWLSDTTAYVGLNRKEQAAAVAKNLKSKTNVYTIRRYREYQASLDVDGNETEKKQKLSKIVESGSGGSSSEKGESSGESKNANGAKEATAAAADDDGWEIVTGNRSSQFQFENIRCVHALFSFLLVISFVRETT</sequence>
<name>A0AAJ7IXK8_9HYME</name>
<dbReference type="InterPro" id="IPR034042">
    <property type="entry name" value="PARN_R3H"/>
</dbReference>
<dbReference type="GeneID" id="108624607"/>
<dbReference type="InterPro" id="IPR036397">
    <property type="entry name" value="RNaseH_sf"/>
</dbReference>
<evidence type="ECO:0000313" key="4">
    <source>
        <dbReference type="Proteomes" id="UP000694925"/>
    </source>
</evidence>
<keyword evidence="4" id="KW-1185">Reference proteome</keyword>
<dbReference type="InterPro" id="IPR035979">
    <property type="entry name" value="RBD_domain_sf"/>
</dbReference>
<dbReference type="KEGG" id="ccal:108624607"/>
<dbReference type="CDD" id="cd12428">
    <property type="entry name" value="RRM_PARN"/>
    <property type="match status" value="1"/>
</dbReference>
<dbReference type="InterPro" id="IPR014789">
    <property type="entry name" value="PolyA-riboNase_RNA-binding"/>
</dbReference>
<dbReference type="Gene3D" id="3.30.420.10">
    <property type="entry name" value="Ribonuclease H-like superfamily/Ribonuclease H"/>
    <property type="match status" value="2"/>
</dbReference>
<dbReference type="Gene3D" id="3.30.70.330">
    <property type="match status" value="1"/>
</dbReference>
<evidence type="ECO:0000256" key="2">
    <source>
        <dbReference type="SAM" id="MobiDB-lite"/>
    </source>
</evidence>
<dbReference type="Proteomes" id="UP000694925">
    <property type="component" value="Unplaced"/>
</dbReference>
<dbReference type="GO" id="GO:0005634">
    <property type="term" value="C:nucleus"/>
    <property type="evidence" value="ECO:0007669"/>
    <property type="project" value="InterPro"/>
</dbReference>
<dbReference type="SUPFAM" id="SSF53098">
    <property type="entry name" value="Ribonuclease H-like"/>
    <property type="match status" value="1"/>
</dbReference>
<evidence type="ECO:0000313" key="5">
    <source>
        <dbReference type="RefSeq" id="XP_017879495.1"/>
    </source>
</evidence>
<dbReference type="GO" id="GO:1990432">
    <property type="term" value="P:siRNA 3'-end processing"/>
    <property type="evidence" value="ECO:0007669"/>
    <property type="project" value="TreeGrafter"/>
</dbReference>
<dbReference type="FunFam" id="3.30.420.10:FF:000035">
    <property type="entry name" value="Poly(A)-specific ribonuclease PARN"/>
    <property type="match status" value="1"/>
</dbReference>
<dbReference type="Pfam" id="PF08675">
    <property type="entry name" value="RNA_bind"/>
    <property type="match status" value="1"/>
</dbReference>
<dbReference type="InterPro" id="IPR012337">
    <property type="entry name" value="RNaseH-like_sf"/>
</dbReference>
<dbReference type="InterPro" id="IPR006941">
    <property type="entry name" value="RNase_CAF1"/>
</dbReference>
<feature type="compositionally biased region" description="Low complexity" evidence="2">
    <location>
        <begin position="552"/>
        <end position="565"/>
    </location>
</feature>
<dbReference type="InterPro" id="IPR036867">
    <property type="entry name" value="R3H_dom_sf"/>
</dbReference>
<dbReference type="Pfam" id="PF04857">
    <property type="entry name" value="CAF1"/>
    <property type="match status" value="1"/>
</dbReference>
<evidence type="ECO:0000256" key="1">
    <source>
        <dbReference type="ARBA" id="ARBA00008372"/>
    </source>
</evidence>
<feature type="domain" description="Poly(A)-specific ribonuclease RNA-binding" evidence="3">
    <location>
        <begin position="438"/>
        <end position="516"/>
    </location>
</feature>
<dbReference type="PANTHER" id="PTHR15092:SF44">
    <property type="entry name" value="POLY(A)-SPECIFIC RIBONUCLEASE PARN"/>
    <property type="match status" value="1"/>
</dbReference>
<dbReference type="SUPFAM" id="SSF54928">
    <property type="entry name" value="RNA-binding domain, RBD"/>
    <property type="match status" value="1"/>
</dbReference>
<dbReference type="SUPFAM" id="SSF82708">
    <property type="entry name" value="R3H domain"/>
    <property type="match status" value="1"/>
</dbReference>